<dbReference type="Proteomes" id="UP000885779">
    <property type="component" value="Unassembled WGS sequence"/>
</dbReference>
<dbReference type="InterPro" id="IPR023753">
    <property type="entry name" value="FAD/NAD-binding_dom"/>
</dbReference>
<sequence>MFMSSQHVIAIFGGAVAGSEAAAQLSARGKQVVVFDQNALPYGKIENGLPKWHYKLRDRQEGLINEKLNHPLVHFVPNIKLGRDVSFNEIVNEWGFSAVLLATGAWADRPLPIEGINDYENKGLYYQNPFVAWFNHNHDPGYKGRWYDIPDGAIIVGGGLASIDVAKIVMIETTRQALEKRGITVNALELEHKGIPKVLDEHGLQFSDLGLKGCTLFTRRDVGGMALTPMPENPTPEEREKAMKTREKLMSKVREKFLFNLETHRAPVNKIVENGRLAGLVFEETRDENGRLVSIPDSRREYRAPLVISSIGSIPEKIPGLPYEGDIFKVDDRRQGKISGFDNVFALGNAVTGRGNIRESVIHSRQVSETIVDQFLVVNEQDYNTLFQAAEERAKVRIDAMMQSLEVCELKPEGKVQEILKKVEALQKKVGYDGDYDKWIKNHLPPRLENMA</sequence>
<dbReference type="EMBL" id="DRQG01000142">
    <property type="protein sequence ID" value="HGY57036.1"/>
    <property type="molecule type" value="Genomic_DNA"/>
</dbReference>
<comment type="caution">
    <text evidence="2">The sequence shown here is derived from an EMBL/GenBank/DDBJ whole genome shotgun (WGS) entry which is preliminary data.</text>
</comment>
<dbReference type="InterPro" id="IPR036188">
    <property type="entry name" value="FAD/NAD-bd_sf"/>
</dbReference>
<dbReference type="GO" id="GO:0016491">
    <property type="term" value="F:oxidoreductase activity"/>
    <property type="evidence" value="ECO:0007669"/>
    <property type="project" value="InterPro"/>
</dbReference>
<organism evidence="2">
    <name type="scientific">Caldithrix abyssi</name>
    <dbReference type="NCBI Taxonomy" id="187145"/>
    <lineage>
        <taxon>Bacteria</taxon>
        <taxon>Pseudomonadati</taxon>
        <taxon>Calditrichota</taxon>
        <taxon>Calditrichia</taxon>
        <taxon>Calditrichales</taxon>
        <taxon>Calditrichaceae</taxon>
        <taxon>Caldithrix</taxon>
    </lineage>
</organism>
<dbReference type="PRINTS" id="PR00419">
    <property type="entry name" value="ADXRDTASE"/>
</dbReference>
<accession>A0A7V4U2X4</accession>
<evidence type="ECO:0000313" key="2">
    <source>
        <dbReference type="EMBL" id="HGY57036.1"/>
    </source>
</evidence>
<name>A0A7V4U2X4_CALAY</name>
<reference evidence="2" key="1">
    <citation type="journal article" date="2020" name="mSystems">
        <title>Genome- and Community-Level Interaction Insights into Carbon Utilization and Element Cycling Functions of Hydrothermarchaeota in Hydrothermal Sediment.</title>
        <authorList>
            <person name="Zhou Z."/>
            <person name="Liu Y."/>
            <person name="Xu W."/>
            <person name="Pan J."/>
            <person name="Luo Z.H."/>
            <person name="Li M."/>
        </authorList>
    </citation>
    <scope>NUCLEOTIDE SEQUENCE [LARGE SCALE GENOMIC DNA]</scope>
    <source>
        <strain evidence="2">HyVt-577</strain>
    </source>
</reference>
<evidence type="ECO:0000259" key="1">
    <source>
        <dbReference type="Pfam" id="PF07992"/>
    </source>
</evidence>
<proteinExistence type="predicted"/>
<dbReference type="Pfam" id="PF07992">
    <property type="entry name" value="Pyr_redox_2"/>
    <property type="match status" value="1"/>
</dbReference>
<gene>
    <name evidence="2" type="ORF">ENK44_15110</name>
</gene>
<dbReference type="SUPFAM" id="SSF51971">
    <property type="entry name" value="Nucleotide-binding domain"/>
    <property type="match status" value="1"/>
</dbReference>
<protein>
    <recommendedName>
        <fullName evidence="1">FAD/NAD(P)-binding domain-containing protein</fullName>
    </recommendedName>
</protein>
<dbReference type="Gene3D" id="3.50.50.60">
    <property type="entry name" value="FAD/NAD(P)-binding domain"/>
    <property type="match status" value="2"/>
</dbReference>
<dbReference type="AlphaFoldDB" id="A0A7V4U2X4"/>
<feature type="domain" description="FAD/NAD(P)-binding" evidence="1">
    <location>
        <begin position="9"/>
        <end position="168"/>
    </location>
</feature>